<organism evidence="2">
    <name type="scientific">Acidithiobacillus ferrianus</name>
    <dbReference type="NCBI Taxonomy" id="2678518"/>
    <lineage>
        <taxon>Bacteria</taxon>
        <taxon>Pseudomonadati</taxon>
        <taxon>Pseudomonadota</taxon>
        <taxon>Acidithiobacillia</taxon>
        <taxon>Acidithiobacillales</taxon>
        <taxon>Acidithiobacillaceae</taxon>
        <taxon>Acidithiobacillus</taxon>
    </lineage>
</organism>
<feature type="domain" description="TubC N-terminal docking" evidence="1">
    <location>
        <begin position="9"/>
        <end position="54"/>
    </location>
</feature>
<reference evidence="2" key="1">
    <citation type="submission" date="2019-11" db="EMBL/GenBank/DDBJ databases">
        <title>Acidithiobacillus ferrianus sp. nov.: a facultatively anaerobic and extremely acidophilic chemolithoautotroph.</title>
        <authorList>
            <person name="Norris P.R."/>
            <person name="Falagan C."/>
            <person name="Moya-Beltran A."/>
            <person name="Castro M."/>
            <person name="Quatrini R."/>
            <person name="Johnson D.B."/>
        </authorList>
    </citation>
    <scope>NUCLEOTIDE SEQUENCE [LARGE SCALE GENOMIC DNA]</scope>
    <source>
        <strain evidence="2">MG</strain>
    </source>
</reference>
<accession>A0A845UH84</accession>
<comment type="caution">
    <text evidence="2">The sequence shown here is derived from an EMBL/GenBank/DDBJ whole genome shotgun (WGS) entry which is preliminary data.</text>
</comment>
<dbReference type="RefSeq" id="WP_163099419.1">
    <property type="nucleotide sequence ID" value="NZ_CP127523.1"/>
</dbReference>
<dbReference type="Gene3D" id="1.10.10.1830">
    <property type="entry name" value="Non-ribosomal peptide synthase, adenylation domain"/>
    <property type="match status" value="1"/>
</dbReference>
<dbReference type="Pfam" id="PF18563">
    <property type="entry name" value="TubC_N"/>
    <property type="match status" value="1"/>
</dbReference>
<dbReference type="InterPro" id="IPR044894">
    <property type="entry name" value="TubC_N_sf"/>
</dbReference>
<evidence type="ECO:0000259" key="1">
    <source>
        <dbReference type="Pfam" id="PF18563"/>
    </source>
</evidence>
<dbReference type="AlphaFoldDB" id="A0A845UH84"/>
<proteinExistence type="predicted"/>
<dbReference type="InterPro" id="IPR041464">
    <property type="entry name" value="TubC_N"/>
</dbReference>
<sequence length="67" mass="7148">MKSSNPSLLVEELRAEGFTLTAEGSRLRVAPADSLTDELRRSIKEHRAGIIALLAAESAPAIESTTV</sequence>
<evidence type="ECO:0000313" key="2">
    <source>
        <dbReference type="EMBL" id="NDU43900.1"/>
    </source>
</evidence>
<gene>
    <name evidence="2" type="ORF">GL267_15065</name>
</gene>
<name>A0A845UH84_9PROT</name>
<protein>
    <recommendedName>
        <fullName evidence="1">TubC N-terminal docking domain-containing protein</fullName>
    </recommendedName>
</protein>
<dbReference type="EMBL" id="WNJL01000050">
    <property type="protein sequence ID" value="NDU43900.1"/>
    <property type="molecule type" value="Genomic_DNA"/>
</dbReference>